<dbReference type="EMBL" id="PVZF01000015">
    <property type="protein sequence ID" value="PRY10806.1"/>
    <property type="molecule type" value="Genomic_DNA"/>
</dbReference>
<dbReference type="InterPro" id="IPR036388">
    <property type="entry name" value="WH-like_DNA-bd_sf"/>
</dbReference>
<feature type="compositionally biased region" description="Polar residues" evidence="4">
    <location>
        <begin position="256"/>
        <end position="267"/>
    </location>
</feature>
<protein>
    <submittedName>
        <fullName evidence="6">GntR family transcriptional regulator</fullName>
    </submittedName>
</protein>
<dbReference type="GO" id="GO:0003677">
    <property type="term" value="F:DNA binding"/>
    <property type="evidence" value="ECO:0007669"/>
    <property type="project" value="UniProtKB-KW"/>
</dbReference>
<accession>A0A2T0QXN9</accession>
<evidence type="ECO:0000256" key="4">
    <source>
        <dbReference type="SAM" id="MobiDB-lite"/>
    </source>
</evidence>
<evidence type="ECO:0000256" key="1">
    <source>
        <dbReference type="ARBA" id="ARBA00023015"/>
    </source>
</evidence>
<keyword evidence="2" id="KW-0238">DNA-binding</keyword>
<dbReference type="GO" id="GO:0003700">
    <property type="term" value="F:DNA-binding transcription factor activity"/>
    <property type="evidence" value="ECO:0007669"/>
    <property type="project" value="InterPro"/>
</dbReference>
<dbReference type="GO" id="GO:0045892">
    <property type="term" value="P:negative regulation of DNA-templated transcription"/>
    <property type="evidence" value="ECO:0007669"/>
    <property type="project" value="TreeGrafter"/>
</dbReference>
<sequence length="276" mass="30363">MMCRMRQYVSSDHPRAAGGTAGLRQTSTRRVKDLLRSEVRSGLAGRDAQFVEDYLVQALAASRTAVREALQMLAQEGLVSRERRNGTTVTRGVAQFPLDDILESGGERVTVQRLDQRSVPSTPLLRARLATQDETLGVVEHLFSTVDGPIGVRVAYYKLAYTQPEGWAECPDLRLAFHSVFGRPLDRIDSVIEAGVSEPKTSRLLGIPEGSPVLIREQLLVDDEGVPQEFTFAHYRADRVSFSSSTSAAYGSSPRPSSAVTTRSSAQRVERIELSE</sequence>
<dbReference type="InterPro" id="IPR050679">
    <property type="entry name" value="Bact_HTH_transcr_reg"/>
</dbReference>
<evidence type="ECO:0000313" key="6">
    <source>
        <dbReference type="EMBL" id="PRY10806.1"/>
    </source>
</evidence>
<dbReference type="InterPro" id="IPR028978">
    <property type="entry name" value="Chorismate_lyase_/UTRA_dom_sf"/>
</dbReference>
<comment type="caution">
    <text evidence="6">The sequence shown here is derived from an EMBL/GenBank/DDBJ whole genome shotgun (WGS) entry which is preliminary data.</text>
</comment>
<keyword evidence="7" id="KW-1185">Reference proteome</keyword>
<dbReference type="SUPFAM" id="SSF64288">
    <property type="entry name" value="Chorismate lyase-like"/>
    <property type="match status" value="1"/>
</dbReference>
<dbReference type="Gene3D" id="1.10.10.10">
    <property type="entry name" value="Winged helix-like DNA-binding domain superfamily/Winged helix DNA-binding domain"/>
    <property type="match status" value="1"/>
</dbReference>
<dbReference type="Gene3D" id="3.40.1410.10">
    <property type="entry name" value="Chorismate lyase-like"/>
    <property type="match status" value="1"/>
</dbReference>
<proteinExistence type="predicted"/>
<name>A0A2T0QXN9_9ACTN</name>
<gene>
    <name evidence="6" type="ORF">CLV37_11570</name>
</gene>
<organism evidence="6 7">
    <name type="scientific">Kineococcus rhizosphaerae</name>
    <dbReference type="NCBI Taxonomy" id="559628"/>
    <lineage>
        <taxon>Bacteria</taxon>
        <taxon>Bacillati</taxon>
        <taxon>Actinomycetota</taxon>
        <taxon>Actinomycetes</taxon>
        <taxon>Kineosporiales</taxon>
        <taxon>Kineosporiaceae</taxon>
        <taxon>Kineococcus</taxon>
    </lineage>
</organism>
<reference evidence="6 7" key="1">
    <citation type="submission" date="2018-03" db="EMBL/GenBank/DDBJ databases">
        <title>Genomic Encyclopedia of Archaeal and Bacterial Type Strains, Phase II (KMG-II): from individual species to whole genera.</title>
        <authorList>
            <person name="Goeker M."/>
        </authorList>
    </citation>
    <scope>NUCLEOTIDE SEQUENCE [LARGE SCALE GENOMIC DNA]</scope>
    <source>
        <strain evidence="6 7">DSM 19711</strain>
    </source>
</reference>
<dbReference type="Pfam" id="PF00392">
    <property type="entry name" value="GntR"/>
    <property type="match status" value="1"/>
</dbReference>
<feature type="region of interest" description="Disordered" evidence="4">
    <location>
        <begin position="245"/>
        <end position="276"/>
    </location>
</feature>
<feature type="compositionally biased region" description="Low complexity" evidence="4">
    <location>
        <begin position="245"/>
        <end position="255"/>
    </location>
</feature>
<evidence type="ECO:0000256" key="3">
    <source>
        <dbReference type="ARBA" id="ARBA00023163"/>
    </source>
</evidence>
<feature type="domain" description="HTH gntR-type" evidence="5">
    <location>
        <begin position="25"/>
        <end position="92"/>
    </location>
</feature>
<dbReference type="PANTHER" id="PTHR44846:SF1">
    <property type="entry name" value="MANNOSYL-D-GLYCERATE TRANSPORT_METABOLISM SYSTEM REPRESSOR MNGR-RELATED"/>
    <property type="match status" value="1"/>
</dbReference>
<evidence type="ECO:0000259" key="5">
    <source>
        <dbReference type="PROSITE" id="PS50949"/>
    </source>
</evidence>
<dbReference type="SUPFAM" id="SSF46785">
    <property type="entry name" value="Winged helix' DNA-binding domain"/>
    <property type="match status" value="1"/>
</dbReference>
<feature type="region of interest" description="Disordered" evidence="4">
    <location>
        <begin position="1"/>
        <end position="27"/>
    </location>
</feature>
<dbReference type="PROSITE" id="PS50949">
    <property type="entry name" value="HTH_GNTR"/>
    <property type="match status" value="1"/>
</dbReference>
<dbReference type="InterPro" id="IPR011663">
    <property type="entry name" value="UTRA"/>
</dbReference>
<dbReference type="AlphaFoldDB" id="A0A2T0QXN9"/>
<dbReference type="PANTHER" id="PTHR44846">
    <property type="entry name" value="MANNOSYL-D-GLYCERATE TRANSPORT/METABOLISM SYSTEM REPRESSOR MNGR-RELATED"/>
    <property type="match status" value="1"/>
</dbReference>
<dbReference type="InterPro" id="IPR036390">
    <property type="entry name" value="WH_DNA-bd_sf"/>
</dbReference>
<keyword evidence="1" id="KW-0805">Transcription regulation</keyword>
<dbReference type="Proteomes" id="UP000238083">
    <property type="component" value="Unassembled WGS sequence"/>
</dbReference>
<keyword evidence="3" id="KW-0804">Transcription</keyword>
<dbReference type="SMART" id="SM00345">
    <property type="entry name" value="HTH_GNTR"/>
    <property type="match status" value="1"/>
</dbReference>
<dbReference type="InterPro" id="IPR000524">
    <property type="entry name" value="Tscrpt_reg_HTH_GntR"/>
</dbReference>
<evidence type="ECO:0000256" key="2">
    <source>
        <dbReference type="ARBA" id="ARBA00023125"/>
    </source>
</evidence>
<evidence type="ECO:0000313" key="7">
    <source>
        <dbReference type="Proteomes" id="UP000238083"/>
    </source>
</evidence>
<dbReference type="Pfam" id="PF07702">
    <property type="entry name" value="UTRA"/>
    <property type="match status" value="1"/>
</dbReference>
<dbReference type="SMART" id="SM00866">
    <property type="entry name" value="UTRA"/>
    <property type="match status" value="1"/>
</dbReference>